<evidence type="ECO:0000313" key="1">
    <source>
        <dbReference type="EMBL" id="MEG3437233.1"/>
    </source>
</evidence>
<dbReference type="EMBL" id="JBAFSM010000013">
    <property type="protein sequence ID" value="MEG3437233.1"/>
    <property type="molecule type" value="Genomic_DNA"/>
</dbReference>
<proteinExistence type="predicted"/>
<keyword evidence="2" id="KW-1185">Reference proteome</keyword>
<accession>A0AAW9QJG0</accession>
<organism evidence="1 2">
    <name type="scientific">Pannus brasiliensis CCIBt3594</name>
    <dbReference type="NCBI Taxonomy" id="1427578"/>
    <lineage>
        <taxon>Bacteria</taxon>
        <taxon>Bacillati</taxon>
        <taxon>Cyanobacteriota</taxon>
        <taxon>Cyanophyceae</taxon>
        <taxon>Oscillatoriophycideae</taxon>
        <taxon>Chroococcales</taxon>
        <taxon>Microcystaceae</taxon>
        <taxon>Pannus</taxon>
    </lineage>
</organism>
<dbReference type="AlphaFoldDB" id="A0AAW9QJG0"/>
<gene>
    <name evidence="1" type="ORF">V0288_08895</name>
</gene>
<sequence>MTGITNNRQKNESDRVSAISPLGEKLRKIRQKIIDSGIPLLGDEEIDREVEERRGGQQKIE</sequence>
<evidence type="ECO:0000313" key="2">
    <source>
        <dbReference type="Proteomes" id="UP001328733"/>
    </source>
</evidence>
<reference evidence="1 2" key="1">
    <citation type="submission" date="2024-01" db="EMBL/GenBank/DDBJ databases">
        <title>Genomic insights into the taxonomy and metabolism of the cyanobacterium Pannus brasiliensis CCIBt3594.</title>
        <authorList>
            <person name="Machado M."/>
            <person name="Botero N.B."/>
            <person name="Andreote A.P.D."/>
            <person name="Feitosa A.M.T."/>
            <person name="Popin R."/>
            <person name="Sivonen K."/>
            <person name="Fiore M.F."/>
        </authorList>
    </citation>
    <scope>NUCLEOTIDE SEQUENCE [LARGE SCALE GENOMIC DNA]</scope>
    <source>
        <strain evidence="1 2">CCIBt3594</strain>
    </source>
</reference>
<name>A0AAW9QJG0_9CHRO</name>
<comment type="caution">
    <text evidence="1">The sequence shown here is derived from an EMBL/GenBank/DDBJ whole genome shotgun (WGS) entry which is preliminary data.</text>
</comment>
<protein>
    <submittedName>
        <fullName evidence="1">Uncharacterized protein</fullName>
    </submittedName>
</protein>
<dbReference type="RefSeq" id="WP_332864716.1">
    <property type="nucleotide sequence ID" value="NZ_JBAFSM010000013.1"/>
</dbReference>
<dbReference type="Proteomes" id="UP001328733">
    <property type="component" value="Unassembled WGS sequence"/>
</dbReference>